<dbReference type="RefSeq" id="WP_085878741.1">
    <property type="nucleotide sequence ID" value="NZ_FWFZ01000007.1"/>
</dbReference>
<dbReference type="Proteomes" id="UP000193900">
    <property type="component" value="Unassembled WGS sequence"/>
</dbReference>
<dbReference type="PROSITE" id="PS51781">
    <property type="entry name" value="SH3B"/>
    <property type="match status" value="1"/>
</dbReference>
<evidence type="ECO:0000313" key="4">
    <source>
        <dbReference type="Proteomes" id="UP000193900"/>
    </source>
</evidence>
<reference evidence="3 4" key="1">
    <citation type="submission" date="2017-03" db="EMBL/GenBank/DDBJ databases">
        <authorList>
            <person name="Afonso C.L."/>
            <person name="Miller P.J."/>
            <person name="Scott M.A."/>
            <person name="Spackman E."/>
            <person name="Goraichik I."/>
            <person name="Dimitrov K.M."/>
            <person name="Suarez D.L."/>
            <person name="Swayne D.E."/>
        </authorList>
    </citation>
    <scope>NUCLEOTIDE SEQUENCE [LARGE SCALE GENOMIC DNA]</scope>
    <source>
        <strain evidence="3 4">CECT 7023</strain>
    </source>
</reference>
<dbReference type="OrthoDB" id="7433551at2"/>
<dbReference type="AlphaFoldDB" id="A0A1Y5SUT3"/>
<keyword evidence="4" id="KW-1185">Reference proteome</keyword>
<dbReference type="Pfam" id="PF08239">
    <property type="entry name" value="SH3_3"/>
    <property type="match status" value="1"/>
</dbReference>
<proteinExistence type="predicted"/>
<feature type="region of interest" description="Disordered" evidence="1">
    <location>
        <begin position="1"/>
        <end position="81"/>
    </location>
</feature>
<feature type="domain" description="SH3b" evidence="2">
    <location>
        <begin position="103"/>
        <end position="165"/>
    </location>
</feature>
<dbReference type="EMBL" id="FWFZ01000007">
    <property type="protein sequence ID" value="SLN45504.1"/>
    <property type="molecule type" value="Genomic_DNA"/>
</dbReference>
<evidence type="ECO:0000259" key="2">
    <source>
        <dbReference type="PROSITE" id="PS51781"/>
    </source>
</evidence>
<gene>
    <name evidence="3" type="ORF">ROA7023_01886</name>
</gene>
<evidence type="ECO:0000313" key="3">
    <source>
        <dbReference type="EMBL" id="SLN45504.1"/>
    </source>
</evidence>
<organism evidence="3 4">
    <name type="scientific">Roseisalinus antarcticus</name>
    <dbReference type="NCBI Taxonomy" id="254357"/>
    <lineage>
        <taxon>Bacteria</taxon>
        <taxon>Pseudomonadati</taxon>
        <taxon>Pseudomonadota</taxon>
        <taxon>Alphaproteobacteria</taxon>
        <taxon>Rhodobacterales</taxon>
        <taxon>Roseobacteraceae</taxon>
        <taxon>Roseisalinus</taxon>
    </lineage>
</organism>
<sequence>MLETRPDTRTVAAAPAAPLADPDKIAEDSDVGVTRAATRPLVTTAPADGTATQARFLRPPEPATASAESEEPAAEPAPRWTSGADAVTEALQIATEQTPQPGQRIVYVNGSKVNVRTGPGTDYGIMLQLERGQDVRLLDTRGGWAEIEMPNGSTGWTADFLLDGL</sequence>
<dbReference type="InterPro" id="IPR003646">
    <property type="entry name" value="SH3-like_bac-type"/>
</dbReference>
<name>A0A1Y5SUT3_9RHOB</name>
<protein>
    <submittedName>
        <fullName evidence="3">Bacterial SH3 domain protein</fullName>
    </submittedName>
</protein>
<dbReference type="SMART" id="SM00287">
    <property type="entry name" value="SH3b"/>
    <property type="match status" value="1"/>
</dbReference>
<evidence type="ECO:0000256" key="1">
    <source>
        <dbReference type="SAM" id="MobiDB-lite"/>
    </source>
</evidence>
<dbReference type="Gene3D" id="2.30.30.40">
    <property type="entry name" value="SH3 Domains"/>
    <property type="match status" value="1"/>
</dbReference>
<accession>A0A1Y5SUT3</accession>